<dbReference type="PATRIC" id="fig|1198449.6.peg.1155"/>
<dbReference type="AlphaFoldDB" id="U3TAS9"/>
<dbReference type="KEGG" id="acj:ACAM_1143"/>
<dbReference type="PANTHER" id="PTHR38597">
    <property type="entry name" value="BLL3834 PROTEIN"/>
    <property type="match status" value="1"/>
</dbReference>
<keyword evidence="2" id="KW-1185">Reference proteome</keyword>
<dbReference type="STRING" id="1198449.ACAM_1143"/>
<dbReference type="InterPro" id="IPR008482">
    <property type="entry name" value="DUF763"/>
</dbReference>
<dbReference type="Pfam" id="PF05559">
    <property type="entry name" value="DUF763"/>
    <property type="match status" value="1"/>
</dbReference>
<sequence length="385" mass="42322">MMAGIADLPLHSGKVPVWMLRVMEKLARAIARAVVEVHGPDAIVRGLANPYWFQAFNNAIGMDWDSSGSTTVLISVLRKASLDEDLGFVVVGGKGRRMRSIGEEVKAVEDRVGVDASKVQIFSQAAGRVSNVLLQDGYSPYIHALAVSESGLMVAVQQGMNVEAGLSRRYHIDRESVEEPFGGVSGLRSNSGVLNAVASESRDARKLYIDLAQEGAKRIERMVLEASRIVRGNTVLTDYMESRGEKAAETPRTPRVARPYYKPVLLDPRTRRYLEMLADNPPVDERELLTAPGLTPKVVRALALVADIIYGVPTSTRDPVSTPLNPFVYAYAVGGKDGVPYKFDRRTAERVVITLEEAVELARLGRDEKLKALKRLRSLLEPLRS</sequence>
<accession>U3TAS9</accession>
<dbReference type="PANTHER" id="PTHR38597:SF1">
    <property type="entry name" value="BLL3834 PROTEIN"/>
    <property type="match status" value="1"/>
</dbReference>
<protein>
    <submittedName>
        <fullName evidence="1">Uncharacterized conserved protein</fullName>
    </submittedName>
</protein>
<gene>
    <name evidence="1" type="ORF">ACAM_1143</name>
</gene>
<dbReference type="eggNOG" id="arCOG04253">
    <property type="taxonomic scope" value="Archaea"/>
</dbReference>
<reference evidence="1 2" key="1">
    <citation type="journal article" date="2013" name="Appl. Environ. Microbiol.">
        <title>Variation of the Virus-Related Elements within Syntenic Genomes of the Hyperthermophilic Archaeon Aeropyrum.</title>
        <authorList>
            <person name="Daifuku T."/>
            <person name="Yoshida T."/>
            <person name="Kitamura T."/>
            <person name="Kawaichi S."/>
            <person name="Inoue T."/>
            <person name="Nomura K."/>
            <person name="Yoshida Y."/>
            <person name="Kuno S."/>
            <person name="Sako Y."/>
        </authorList>
    </citation>
    <scope>NUCLEOTIDE SEQUENCE [LARGE SCALE GENOMIC DNA]</scope>
    <source>
        <strain evidence="1 2">SY1</strain>
    </source>
</reference>
<evidence type="ECO:0000313" key="1">
    <source>
        <dbReference type="EMBL" id="BAN90612.1"/>
    </source>
</evidence>
<name>U3TAS9_9CREN</name>
<evidence type="ECO:0000313" key="2">
    <source>
        <dbReference type="Proteomes" id="UP000016887"/>
    </source>
</evidence>
<dbReference type="Proteomes" id="UP000016887">
    <property type="component" value="Chromosome"/>
</dbReference>
<proteinExistence type="predicted"/>
<dbReference type="EMBL" id="AP012489">
    <property type="protein sequence ID" value="BAN90612.1"/>
    <property type="molecule type" value="Genomic_DNA"/>
</dbReference>
<organism evidence="1 2">
    <name type="scientific">Aeropyrum camini SY1 = JCM 12091</name>
    <dbReference type="NCBI Taxonomy" id="1198449"/>
    <lineage>
        <taxon>Archaea</taxon>
        <taxon>Thermoproteota</taxon>
        <taxon>Thermoprotei</taxon>
        <taxon>Desulfurococcales</taxon>
        <taxon>Desulfurococcaceae</taxon>
        <taxon>Aeropyrum</taxon>
    </lineage>
</organism>